<dbReference type="WBParaSite" id="ES5_v2.g5140.t1">
    <property type="protein sequence ID" value="ES5_v2.g5140.t1"/>
    <property type="gene ID" value="ES5_v2.g5140"/>
</dbReference>
<sequence>MFHVTDIFKGFDLEAHYPALISVPQLCLCDNCISEHFLNCVYDNPEVVKKSFSNKLEALAYGGLGKAICIMEPGENFQVANFTTGISVDDEIVVESCQEFPLTAHYSFPTEGNHNINYAETISLIKGWFKLQQKLLYTLEESDVMGCVINYDEFGCLTIEKSYSPPIPSLHCDLKYEGQYLIWFLEMQKLARYDYDRNLVEISKMPSCKKLNYFCVL</sequence>
<evidence type="ECO:0000313" key="1">
    <source>
        <dbReference type="Proteomes" id="UP000887579"/>
    </source>
</evidence>
<protein>
    <submittedName>
        <fullName evidence="2">Uncharacterized protein</fullName>
    </submittedName>
</protein>
<organism evidence="1 2">
    <name type="scientific">Panagrolaimus sp. ES5</name>
    <dbReference type="NCBI Taxonomy" id="591445"/>
    <lineage>
        <taxon>Eukaryota</taxon>
        <taxon>Metazoa</taxon>
        <taxon>Ecdysozoa</taxon>
        <taxon>Nematoda</taxon>
        <taxon>Chromadorea</taxon>
        <taxon>Rhabditida</taxon>
        <taxon>Tylenchina</taxon>
        <taxon>Panagrolaimomorpha</taxon>
        <taxon>Panagrolaimoidea</taxon>
        <taxon>Panagrolaimidae</taxon>
        <taxon>Panagrolaimus</taxon>
    </lineage>
</organism>
<proteinExistence type="predicted"/>
<reference evidence="2" key="1">
    <citation type="submission" date="2022-11" db="UniProtKB">
        <authorList>
            <consortium name="WormBaseParasite"/>
        </authorList>
    </citation>
    <scope>IDENTIFICATION</scope>
</reference>
<evidence type="ECO:0000313" key="2">
    <source>
        <dbReference type="WBParaSite" id="ES5_v2.g5140.t1"/>
    </source>
</evidence>
<dbReference type="Proteomes" id="UP000887579">
    <property type="component" value="Unplaced"/>
</dbReference>
<name>A0AC34GNG8_9BILA</name>
<accession>A0AC34GNG8</accession>